<name>A0AAD3CZB1_9STRA</name>
<evidence type="ECO:0000256" key="2">
    <source>
        <dbReference type="SAM" id="Phobius"/>
    </source>
</evidence>
<feature type="compositionally biased region" description="Acidic residues" evidence="1">
    <location>
        <begin position="63"/>
        <end position="78"/>
    </location>
</feature>
<dbReference type="PANTHER" id="PTHR13132">
    <property type="entry name" value="ALPHA- 1,6 -FUCOSYLTRANSFERASE"/>
    <property type="match status" value="1"/>
</dbReference>
<comment type="caution">
    <text evidence="3">The sequence shown here is derived from an EMBL/GenBank/DDBJ whole genome shotgun (WGS) entry which is preliminary data.</text>
</comment>
<protein>
    <submittedName>
        <fullName evidence="3">Uncharacterized protein</fullName>
    </submittedName>
</protein>
<organism evidence="3 4">
    <name type="scientific">Chaetoceros tenuissimus</name>
    <dbReference type="NCBI Taxonomy" id="426638"/>
    <lineage>
        <taxon>Eukaryota</taxon>
        <taxon>Sar</taxon>
        <taxon>Stramenopiles</taxon>
        <taxon>Ochrophyta</taxon>
        <taxon>Bacillariophyta</taxon>
        <taxon>Coscinodiscophyceae</taxon>
        <taxon>Chaetocerotophycidae</taxon>
        <taxon>Chaetocerotales</taxon>
        <taxon>Chaetocerotaceae</taxon>
        <taxon>Chaetoceros</taxon>
    </lineage>
</organism>
<proteinExistence type="predicted"/>
<feature type="transmembrane region" description="Helical" evidence="2">
    <location>
        <begin position="12"/>
        <end position="33"/>
    </location>
</feature>
<reference evidence="3 4" key="1">
    <citation type="journal article" date="2021" name="Sci. Rep.">
        <title>The genome of the diatom Chaetoceros tenuissimus carries an ancient integrated fragment of an extant virus.</title>
        <authorList>
            <person name="Hongo Y."/>
            <person name="Kimura K."/>
            <person name="Takaki Y."/>
            <person name="Yoshida Y."/>
            <person name="Baba S."/>
            <person name="Kobayashi G."/>
            <person name="Nagasaki K."/>
            <person name="Hano T."/>
            <person name="Tomaru Y."/>
        </authorList>
    </citation>
    <scope>NUCLEOTIDE SEQUENCE [LARGE SCALE GENOMIC DNA]</scope>
    <source>
        <strain evidence="3 4">NIES-3715</strain>
    </source>
</reference>
<accession>A0AAD3CZB1</accession>
<evidence type="ECO:0000313" key="3">
    <source>
        <dbReference type="EMBL" id="GFH54911.1"/>
    </source>
</evidence>
<keyword evidence="4" id="KW-1185">Reference proteome</keyword>
<dbReference type="GO" id="GO:0046921">
    <property type="term" value="F:alpha-(1-&gt;6)-fucosyltransferase activity"/>
    <property type="evidence" value="ECO:0007669"/>
    <property type="project" value="TreeGrafter"/>
</dbReference>
<dbReference type="Proteomes" id="UP001054902">
    <property type="component" value="Unassembled WGS sequence"/>
</dbReference>
<dbReference type="GO" id="GO:0006487">
    <property type="term" value="P:protein N-linked glycosylation"/>
    <property type="evidence" value="ECO:0007669"/>
    <property type="project" value="TreeGrafter"/>
</dbReference>
<gene>
    <name evidence="3" type="ORF">CTEN210_11387</name>
</gene>
<keyword evidence="2" id="KW-0472">Membrane</keyword>
<dbReference type="EMBL" id="BLLK01000047">
    <property type="protein sequence ID" value="GFH54911.1"/>
    <property type="molecule type" value="Genomic_DNA"/>
</dbReference>
<feature type="region of interest" description="Disordered" evidence="1">
    <location>
        <begin position="59"/>
        <end position="82"/>
    </location>
</feature>
<keyword evidence="2" id="KW-0812">Transmembrane</keyword>
<evidence type="ECO:0000256" key="1">
    <source>
        <dbReference type="SAM" id="MobiDB-lite"/>
    </source>
</evidence>
<evidence type="ECO:0000313" key="4">
    <source>
        <dbReference type="Proteomes" id="UP001054902"/>
    </source>
</evidence>
<sequence>MMNPNYRSGKILLWFLFTIFMFASLNLFLSAFLSSRDGIFDKNFVLNFYRDASIYQSSPQIISEEEEEDTSTENEPMSDQETIQTIDETNKEANNKEETSECLLSIHSKKWLESSRYGNTPAKNSYKSFPINGPLLDNIDSLLLDSQTICHSQSPIRNIKDIDIDNEVHVRMWKIRLMFLVFYHHQHEHLQQEAKQRYDLLSSQNQVCQADLQKYNVGTMDYECKNAKFLVAEMRNVGMGSLIQRDIFNMFIVGLLTRRVVVFYNNINDEEKGFKSNVWQFASCDRRDYQCTFQPLSGCAPTIEEIVNAPAKDKNTFGPILESAPGSALKEERIIRFEKPEYRPLRISPVLLQEVNRIANILIDELDSNDERIPILKKAAGEIINDKDDPYEEIGILGVHSNSDLYNAFLLYFFRTTFDKSELLESYLQKDLPADYQSFASFGFPLRGSDKCNTESECLKFPTYMNLLKKKWYENGFDKKYGNGNDVTANVFITSEMKTVMETALAFSSNTTYMSKMPFKPRWITNTNDVHPDNGTSKRPKIAKGKNADDIVLSSLSVLKMHMNAESTIGNCCSNWHQIIFHLTGSGCGLHIQNAGECIQHRPEPIFQACCEKKATPRCVRERLFQVRREFNDVMNATKTSEEFEERLWHEET</sequence>
<keyword evidence="2" id="KW-1133">Transmembrane helix</keyword>
<dbReference type="AlphaFoldDB" id="A0AAD3CZB1"/>
<dbReference type="PANTHER" id="PTHR13132:SF29">
    <property type="entry name" value="ALPHA-(1,6)-FUCOSYLTRANSFERASE"/>
    <property type="match status" value="1"/>
</dbReference>